<dbReference type="AlphaFoldDB" id="A0A8K0RML3"/>
<gene>
    <name evidence="2" type="ORF">BKA59DRAFT_486178</name>
</gene>
<proteinExistence type="predicted"/>
<keyword evidence="3" id="KW-1185">Reference proteome</keyword>
<accession>A0A8K0RML3</accession>
<dbReference type="EMBL" id="JAGPXF010000007">
    <property type="protein sequence ID" value="KAH7236070.1"/>
    <property type="molecule type" value="Genomic_DNA"/>
</dbReference>
<name>A0A8K0RML3_9HYPO</name>
<dbReference type="Proteomes" id="UP000813427">
    <property type="component" value="Unassembled WGS sequence"/>
</dbReference>
<reference evidence="2" key="1">
    <citation type="journal article" date="2021" name="Nat. Commun.">
        <title>Genetic determinants of endophytism in the Arabidopsis root mycobiome.</title>
        <authorList>
            <person name="Mesny F."/>
            <person name="Miyauchi S."/>
            <person name="Thiergart T."/>
            <person name="Pickel B."/>
            <person name="Atanasova L."/>
            <person name="Karlsson M."/>
            <person name="Huettel B."/>
            <person name="Barry K.W."/>
            <person name="Haridas S."/>
            <person name="Chen C."/>
            <person name="Bauer D."/>
            <person name="Andreopoulos W."/>
            <person name="Pangilinan J."/>
            <person name="LaButti K."/>
            <person name="Riley R."/>
            <person name="Lipzen A."/>
            <person name="Clum A."/>
            <person name="Drula E."/>
            <person name="Henrissat B."/>
            <person name="Kohler A."/>
            <person name="Grigoriev I.V."/>
            <person name="Martin F.M."/>
            <person name="Hacquard S."/>
        </authorList>
    </citation>
    <scope>NUCLEOTIDE SEQUENCE</scope>
    <source>
        <strain evidence="2">MPI-SDFR-AT-0068</strain>
    </source>
</reference>
<comment type="caution">
    <text evidence="2">The sequence shown here is derived from an EMBL/GenBank/DDBJ whole genome shotgun (WGS) entry which is preliminary data.</text>
</comment>
<organism evidence="2 3">
    <name type="scientific">Fusarium tricinctum</name>
    <dbReference type="NCBI Taxonomy" id="61284"/>
    <lineage>
        <taxon>Eukaryota</taxon>
        <taxon>Fungi</taxon>
        <taxon>Dikarya</taxon>
        <taxon>Ascomycota</taxon>
        <taxon>Pezizomycotina</taxon>
        <taxon>Sordariomycetes</taxon>
        <taxon>Hypocreomycetidae</taxon>
        <taxon>Hypocreales</taxon>
        <taxon>Nectriaceae</taxon>
        <taxon>Fusarium</taxon>
        <taxon>Fusarium tricinctum species complex</taxon>
    </lineage>
</organism>
<protein>
    <recommendedName>
        <fullName evidence="4">LAGLIDADG endonuclease</fullName>
    </recommendedName>
</protein>
<evidence type="ECO:0000313" key="2">
    <source>
        <dbReference type="EMBL" id="KAH7236070.1"/>
    </source>
</evidence>
<feature type="signal peptide" evidence="1">
    <location>
        <begin position="1"/>
        <end position="21"/>
    </location>
</feature>
<evidence type="ECO:0000313" key="3">
    <source>
        <dbReference type="Proteomes" id="UP000813427"/>
    </source>
</evidence>
<evidence type="ECO:0008006" key="4">
    <source>
        <dbReference type="Google" id="ProtNLM"/>
    </source>
</evidence>
<feature type="chain" id="PRO_5035433430" description="LAGLIDADG endonuclease" evidence="1">
    <location>
        <begin position="22"/>
        <end position="224"/>
    </location>
</feature>
<evidence type="ECO:0000256" key="1">
    <source>
        <dbReference type="SAM" id="SignalP"/>
    </source>
</evidence>
<sequence>MRRCKWQSRLRLWLFCEVIYGRELLHTVRCPSIFCGSAGEIHYTSPVPINWLTLPSIQVGNIFKPGSCNQRELLRRAVFYLAIYSFHSNDTECLNRKASGRSPDICNHNLVRCKRVFHISIKYYWQDFCKYGNLTTYKKSLRVFYVKPNCDLYLLCLSGHVWLEHIPSTKLLTTKVVGLNGSFYYGTQLMVQVGLGIFQNYIRSRSIPTVRAEHIGVFRSILPA</sequence>
<keyword evidence="1" id="KW-0732">Signal</keyword>